<reference evidence="3" key="2">
    <citation type="submission" date="2023-05" db="EMBL/GenBank/DDBJ databases">
        <authorList>
            <person name="Schelkunov M.I."/>
        </authorList>
    </citation>
    <scope>NUCLEOTIDE SEQUENCE</scope>
    <source>
        <strain evidence="3">Hsosn_3</strain>
        <tissue evidence="3">Leaf</tissue>
    </source>
</reference>
<organism evidence="3 4">
    <name type="scientific">Heracleum sosnowskyi</name>
    <dbReference type="NCBI Taxonomy" id="360622"/>
    <lineage>
        <taxon>Eukaryota</taxon>
        <taxon>Viridiplantae</taxon>
        <taxon>Streptophyta</taxon>
        <taxon>Embryophyta</taxon>
        <taxon>Tracheophyta</taxon>
        <taxon>Spermatophyta</taxon>
        <taxon>Magnoliopsida</taxon>
        <taxon>eudicotyledons</taxon>
        <taxon>Gunneridae</taxon>
        <taxon>Pentapetalae</taxon>
        <taxon>asterids</taxon>
        <taxon>campanulids</taxon>
        <taxon>Apiales</taxon>
        <taxon>Apiaceae</taxon>
        <taxon>Apioideae</taxon>
        <taxon>apioid superclade</taxon>
        <taxon>Tordylieae</taxon>
        <taxon>Tordyliinae</taxon>
        <taxon>Heracleum</taxon>
    </lineage>
</organism>
<evidence type="ECO:0000256" key="1">
    <source>
        <dbReference type="SAM" id="MobiDB-lite"/>
    </source>
</evidence>
<sequence>MDFKGALLKGLKEIPSSSTIVSKNPPVISKKKSSSSSALQPPKNQPKVPRRRQSRKMGRCTRFPVFSRQHPLMGFTQNLSPTYLSSGNPCMDFFFHVVPDTPPSQLVNRLESSWAHDPLTSLKLICNLRGVRGTGKNDREGFYTAALWLHKHHPKSLASNVEVYASFGCLKDLLEILFRLLEGPDARSLMEKEWKARKGSKGFNSFCGAVEGRYGMLEFGNHKENEFSWEVVSYYRFIL</sequence>
<dbReference type="InterPro" id="IPR011205">
    <property type="entry name" value="UCP015417_vWA"/>
</dbReference>
<evidence type="ECO:0000313" key="4">
    <source>
        <dbReference type="Proteomes" id="UP001237642"/>
    </source>
</evidence>
<evidence type="ECO:0000313" key="3">
    <source>
        <dbReference type="EMBL" id="KAK1395300.1"/>
    </source>
</evidence>
<name>A0AAD8J083_9APIA</name>
<feature type="domain" description="DUF2828" evidence="2">
    <location>
        <begin position="76"/>
        <end position="192"/>
    </location>
</feature>
<dbReference type="EMBL" id="JAUIZM010000003">
    <property type="protein sequence ID" value="KAK1395300.1"/>
    <property type="molecule type" value="Genomic_DNA"/>
</dbReference>
<dbReference type="PANTHER" id="PTHR31373:SF27">
    <property type="entry name" value="TROVE DOMAIN-CONTAINING PROTEIN"/>
    <property type="match status" value="1"/>
</dbReference>
<dbReference type="PANTHER" id="PTHR31373">
    <property type="entry name" value="OS06G0652100 PROTEIN"/>
    <property type="match status" value="1"/>
</dbReference>
<gene>
    <name evidence="3" type="ORF">POM88_014356</name>
</gene>
<dbReference type="Proteomes" id="UP001237642">
    <property type="component" value="Unassembled WGS sequence"/>
</dbReference>
<proteinExistence type="predicted"/>
<comment type="caution">
    <text evidence="3">The sequence shown here is derived from an EMBL/GenBank/DDBJ whole genome shotgun (WGS) entry which is preliminary data.</text>
</comment>
<protein>
    <recommendedName>
        <fullName evidence="2">DUF2828 domain-containing protein</fullName>
    </recommendedName>
</protein>
<dbReference type="InterPro" id="IPR058580">
    <property type="entry name" value="DUF2828"/>
</dbReference>
<reference evidence="3" key="1">
    <citation type="submission" date="2023-02" db="EMBL/GenBank/DDBJ databases">
        <title>Genome of toxic invasive species Heracleum sosnowskyi carries increased number of genes despite the absence of recent whole-genome duplications.</title>
        <authorList>
            <person name="Schelkunov M."/>
            <person name="Shtratnikova V."/>
            <person name="Makarenko M."/>
            <person name="Klepikova A."/>
            <person name="Omelchenko D."/>
            <person name="Novikova G."/>
            <person name="Obukhova E."/>
            <person name="Bogdanov V."/>
            <person name="Penin A."/>
            <person name="Logacheva M."/>
        </authorList>
    </citation>
    <scope>NUCLEOTIDE SEQUENCE</scope>
    <source>
        <strain evidence="3">Hsosn_3</strain>
        <tissue evidence="3">Leaf</tissue>
    </source>
</reference>
<accession>A0AAD8J083</accession>
<feature type="compositionally biased region" description="Basic residues" evidence="1">
    <location>
        <begin position="48"/>
        <end position="58"/>
    </location>
</feature>
<evidence type="ECO:0000259" key="2">
    <source>
        <dbReference type="Pfam" id="PF11443"/>
    </source>
</evidence>
<dbReference type="AlphaFoldDB" id="A0AAD8J083"/>
<keyword evidence="4" id="KW-1185">Reference proteome</keyword>
<feature type="region of interest" description="Disordered" evidence="1">
    <location>
        <begin position="1"/>
        <end position="58"/>
    </location>
</feature>
<dbReference type="Pfam" id="PF11443">
    <property type="entry name" value="DUF2828"/>
    <property type="match status" value="1"/>
</dbReference>